<feature type="compositionally biased region" description="Pro residues" evidence="1">
    <location>
        <begin position="503"/>
        <end position="515"/>
    </location>
</feature>
<feature type="region of interest" description="Disordered" evidence="1">
    <location>
        <begin position="137"/>
        <end position="171"/>
    </location>
</feature>
<dbReference type="EMBL" id="JAVHJL010000005">
    <property type="protein sequence ID" value="KAK6503817.1"/>
    <property type="molecule type" value="Genomic_DNA"/>
</dbReference>
<feature type="compositionally biased region" description="Acidic residues" evidence="1">
    <location>
        <begin position="538"/>
        <end position="554"/>
    </location>
</feature>
<feature type="compositionally biased region" description="Basic and acidic residues" evidence="1">
    <location>
        <begin position="994"/>
        <end position="1005"/>
    </location>
</feature>
<evidence type="ECO:0008006" key="4">
    <source>
        <dbReference type="Google" id="ProtNLM"/>
    </source>
</evidence>
<accession>A0AAV9W8B2</accession>
<proteinExistence type="predicted"/>
<organism evidence="2 3">
    <name type="scientific">Arthrobotrys musiformis</name>
    <dbReference type="NCBI Taxonomy" id="47236"/>
    <lineage>
        <taxon>Eukaryota</taxon>
        <taxon>Fungi</taxon>
        <taxon>Dikarya</taxon>
        <taxon>Ascomycota</taxon>
        <taxon>Pezizomycotina</taxon>
        <taxon>Orbiliomycetes</taxon>
        <taxon>Orbiliales</taxon>
        <taxon>Orbiliaceae</taxon>
        <taxon>Arthrobotrys</taxon>
    </lineage>
</organism>
<reference evidence="2 3" key="1">
    <citation type="submission" date="2023-08" db="EMBL/GenBank/DDBJ databases">
        <authorList>
            <person name="Palmer J.M."/>
        </authorList>
    </citation>
    <scope>NUCLEOTIDE SEQUENCE [LARGE SCALE GENOMIC DNA]</scope>
    <source>
        <strain evidence="2 3">TWF481</strain>
    </source>
</reference>
<feature type="compositionally biased region" description="Basic and acidic residues" evidence="1">
    <location>
        <begin position="391"/>
        <end position="400"/>
    </location>
</feature>
<evidence type="ECO:0000256" key="1">
    <source>
        <dbReference type="SAM" id="MobiDB-lite"/>
    </source>
</evidence>
<feature type="compositionally biased region" description="Polar residues" evidence="1">
    <location>
        <begin position="268"/>
        <end position="286"/>
    </location>
</feature>
<feature type="compositionally biased region" description="Polar residues" evidence="1">
    <location>
        <begin position="311"/>
        <end position="330"/>
    </location>
</feature>
<feature type="region of interest" description="Disordered" evidence="1">
    <location>
        <begin position="196"/>
        <end position="474"/>
    </location>
</feature>
<feature type="region of interest" description="Disordered" evidence="1">
    <location>
        <begin position="977"/>
        <end position="1005"/>
    </location>
</feature>
<keyword evidence="3" id="KW-1185">Reference proteome</keyword>
<evidence type="ECO:0000313" key="2">
    <source>
        <dbReference type="EMBL" id="KAK6503817.1"/>
    </source>
</evidence>
<feature type="region of interest" description="Disordered" evidence="1">
    <location>
        <begin position="502"/>
        <end position="658"/>
    </location>
</feature>
<feature type="compositionally biased region" description="Basic and acidic residues" evidence="1">
    <location>
        <begin position="240"/>
        <end position="263"/>
    </location>
</feature>
<evidence type="ECO:0000313" key="3">
    <source>
        <dbReference type="Proteomes" id="UP001370758"/>
    </source>
</evidence>
<feature type="compositionally biased region" description="Acidic residues" evidence="1">
    <location>
        <begin position="148"/>
        <end position="163"/>
    </location>
</feature>
<dbReference type="Proteomes" id="UP001370758">
    <property type="component" value="Unassembled WGS sequence"/>
</dbReference>
<sequence length="1005" mass="111604">MEYASSSDSDLESDAGPSGRGRSGLQATAHCHIPEMPQPNYDPRPIPPGWISAYDRGKGRAYYTDTNFVPDATFWKHPGDMKYDPARYGRRFTAEEVSKGRKYGYRITHVVEWTKNLRCPAEAKVSYRWRDSAHPRMAEPGLEASGGDYDETQYSEEGEDYDETQYYGEGDGEDETQYYELEGDNGTQYYELEGKDETQHYEEEEEYPQREQPGGRREKIDKGKSKCTSYSNPPAGPPKARYDDDRSGGTSTREEDSRDDRGRRNNRKTAPSPSFGSETIGSTSRSCEGRSGQHKAPAAARRPSSKKPLNPNDTFRQPPHQSTGRSSEGSPQRYPEFIPHLQSPEISPMQSPEPRGRCGPRKTTTDPETSPRTKPYKPVLKHKPVSNPGRPSEKDERPRQAEPTAQAKPQGQAKIARPAKTVVGDKPPGQAKVRKQVRIVRSSRDSISTADGPPSQPPPLVMPPRDPPLGQPRWKAYVAPDFDFSHIPRSGILLMPHYLNPYVEPPPSPPPPPFNSPAGMGAEPGISRAMSPTREREMDPEDIDYGLTTPDEDPNPPRETDPDMLFYSDPNRGTPFDNRGRVPAKAPPSSPTDIAAGNRTMRLTQQVPATTLNTNSAETAIKNEVAQELPHSSGQPPVQPPIQPSNPTEEDLAPLAKTETRYLLENLNLLREQVKQGREAPGGQSSEDLERIEELLAQTKQPTSSLTSITKGIRKMLGLRVPTPADRAAKQDFKDARRECKEAKRSLLYQQTYNAGAELLRRKSDFVHGANLFRTQTAGADTDYFGHQFYDQVPEFAPAHRVPRGRDITLDKGEFKRLVTEGKPLSSSINSSGSLPSFAYSDASGSYARRPNPIDQAVYAMDTSMPANFRPSPNAPIGYAVGPGAERRRTARREDIDPNELYTPAPSPPRGYGDAPAMVSDTLFRRHESEMERKGTAFLRENWADVSQGEEIDARYGELGSGKFGAGTPTAIKRQINNMGFERPANRPAIFGGDTRRHEPNVPRS</sequence>
<feature type="region of interest" description="Disordered" evidence="1">
    <location>
        <begin position="1"/>
        <end position="44"/>
    </location>
</feature>
<feature type="compositionally biased region" description="Basic and acidic residues" evidence="1">
    <location>
        <begin position="196"/>
        <end position="224"/>
    </location>
</feature>
<protein>
    <recommendedName>
        <fullName evidence="4">WW domain-containing protein</fullName>
    </recommendedName>
</protein>
<feature type="compositionally biased region" description="Polar residues" evidence="1">
    <location>
        <begin position="601"/>
        <end position="618"/>
    </location>
</feature>
<name>A0AAV9W8B2_9PEZI</name>
<comment type="caution">
    <text evidence="2">The sequence shown here is derived from an EMBL/GenBank/DDBJ whole genome shotgun (WGS) entry which is preliminary data.</text>
</comment>
<dbReference type="AlphaFoldDB" id="A0AAV9W8B2"/>
<feature type="region of interest" description="Disordered" evidence="1">
    <location>
        <begin position="870"/>
        <end position="915"/>
    </location>
</feature>
<feature type="compositionally biased region" description="Basic and acidic residues" evidence="1">
    <location>
        <begin position="885"/>
        <end position="896"/>
    </location>
</feature>
<gene>
    <name evidence="2" type="ORF">TWF481_008823</name>
</gene>
<feature type="compositionally biased region" description="Pro residues" evidence="1">
    <location>
        <begin position="454"/>
        <end position="470"/>
    </location>
</feature>